<sequence length="70" mass="7428">MHKVPHVTCSSAQPIAPVTDTSNDSEPNNRVIITPTSYMDDEITVINNSDVGSQDIIASITTPNGDPDSC</sequence>
<dbReference type="EMBL" id="UYSU01032423">
    <property type="protein sequence ID" value="VDL89472.1"/>
    <property type="molecule type" value="Genomic_DNA"/>
</dbReference>
<reference evidence="2 3" key="2">
    <citation type="submission" date="2018-11" db="EMBL/GenBank/DDBJ databases">
        <authorList>
            <consortium name="Pathogen Informatics"/>
        </authorList>
    </citation>
    <scope>NUCLEOTIDE SEQUENCE [LARGE SCALE GENOMIC DNA]</scope>
    <source>
        <strain evidence="2 3">NST_G2</strain>
    </source>
</reference>
<accession>A0A183SFT9</accession>
<keyword evidence="3" id="KW-1185">Reference proteome</keyword>
<dbReference type="Proteomes" id="UP000275846">
    <property type="component" value="Unassembled WGS sequence"/>
</dbReference>
<dbReference type="WBParaSite" id="SSLN_0000318701-mRNA-1">
    <property type="protein sequence ID" value="SSLN_0000318701-mRNA-1"/>
    <property type="gene ID" value="SSLN_0000318701"/>
</dbReference>
<evidence type="ECO:0000313" key="2">
    <source>
        <dbReference type="EMBL" id="VDL89472.1"/>
    </source>
</evidence>
<evidence type="ECO:0000313" key="4">
    <source>
        <dbReference type="WBParaSite" id="SSLN_0000318701-mRNA-1"/>
    </source>
</evidence>
<reference evidence="4" key="1">
    <citation type="submission" date="2016-06" db="UniProtKB">
        <authorList>
            <consortium name="WormBaseParasite"/>
        </authorList>
    </citation>
    <scope>IDENTIFICATION</scope>
</reference>
<gene>
    <name evidence="2" type="ORF">SSLN_LOCUS3087</name>
</gene>
<feature type="compositionally biased region" description="Polar residues" evidence="1">
    <location>
        <begin position="8"/>
        <end position="28"/>
    </location>
</feature>
<dbReference type="AlphaFoldDB" id="A0A183SFT9"/>
<evidence type="ECO:0000313" key="3">
    <source>
        <dbReference type="Proteomes" id="UP000275846"/>
    </source>
</evidence>
<feature type="region of interest" description="Disordered" evidence="1">
    <location>
        <begin position="1"/>
        <end position="29"/>
    </location>
</feature>
<name>A0A183SFT9_SCHSO</name>
<organism evidence="4">
    <name type="scientific">Schistocephalus solidus</name>
    <name type="common">Tapeworm</name>
    <dbReference type="NCBI Taxonomy" id="70667"/>
    <lineage>
        <taxon>Eukaryota</taxon>
        <taxon>Metazoa</taxon>
        <taxon>Spiralia</taxon>
        <taxon>Lophotrochozoa</taxon>
        <taxon>Platyhelminthes</taxon>
        <taxon>Cestoda</taxon>
        <taxon>Eucestoda</taxon>
        <taxon>Diphyllobothriidea</taxon>
        <taxon>Diphyllobothriidae</taxon>
        <taxon>Schistocephalus</taxon>
    </lineage>
</organism>
<proteinExistence type="predicted"/>
<protein>
    <submittedName>
        <fullName evidence="2 4">Uncharacterized protein</fullName>
    </submittedName>
</protein>
<evidence type="ECO:0000256" key="1">
    <source>
        <dbReference type="SAM" id="MobiDB-lite"/>
    </source>
</evidence>